<dbReference type="AlphaFoldDB" id="A0A084H1U9"/>
<organism evidence="2 3">
    <name type="scientific">Metabacillus indicus</name>
    <name type="common">Bacillus indicus</name>
    <dbReference type="NCBI Taxonomy" id="246786"/>
    <lineage>
        <taxon>Bacteria</taxon>
        <taxon>Bacillati</taxon>
        <taxon>Bacillota</taxon>
        <taxon>Bacilli</taxon>
        <taxon>Bacillales</taxon>
        <taxon>Bacillaceae</taxon>
        <taxon>Metabacillus</taxon>
    </lineage>
</organism>
<protein>
    <submittedName>
        <fullName evidence="2">Glyoxalase</fullName>
    </submittedName>
</protein>
<reference evidence="2 3" key="1">
    <citation type="journal article" date="2005" name="Int. J. Syst. Evol. Microbiol.">
        <title>Bacillus cibi sp. nov., isolated from jeotgal, a traditional Korean fermented seafood.</title>
        <authorList>
            <person name="Yoon J.H."/>
            <person name="Lee C.H."/>
            <person name="Oh T.K."/>
        </authorList>
    </citation>
    <scope>NUCLEOTIDE SEQUENCE [LARGE SCALE GENOMIC DNA]</scope>
    <source>
        <strain evidence="2 3">DSM 16189</strain>
    </source>
</reference>
<sequence>MGFHKAPNTYTGEVRIKVKDVKRSLAFYKEVIGFNVLNETEHTADLTADGKNVLLSIEQPPNIAPKQQGTAGLYHFALLLPDRSDLGRVLQHLVHLNIPLGASDHHVSEAIYLNDPDGNGIEIYSDRDASKWIWQGSQVAMTTETLDAQGVLAEAKGEPWHSLPENTVMGHVHLHVSSLKEAEAFYDQGLGFKTVARYGRQAMFMSTGGYHHHLGLNTWAGEGAPAPAPESAGLDWFTLIYPDADAVEQAVARLKNMGAKTFIEDGFVMTADPSGNRIRLTY</sequence>
<dbReference type="Pfam" id="PF00903">
    <property type="entry name" value="Glyoxalase"/>
    <property type="match status" value="2"/>
</dbReference>
<dbReference type="RefSeq" id="WP_029565194.1">
    <property type="nucleotide sequence ID" value="NZ_JNVC02000001.1"/>
</dbReference>
<dbReference type="InterPro" id="IPR037523">
    <property type="entry name" value="VOC_core"/>
</dbReference>
<dbReference type="STRING" id="246786.GS18_0200790"/>
<feature type="domain" description="VOC" evidence="1">
    <location>
        <begin position="10"/>
        <end position="126"/>
    </location>
</feature>
<dbReference type="PANTHER" id="PTHR43279">
    <property type="entry name" value="CATECHOL-2,3-DIOXYGENASE"/>
    <property type="match status" value="1"/>
</dbReference>
<dbReference type="Proteomes" id="UP000028549">
    <property type="component" value="Unassembled WGS sequence"/>
</dbReference>
<evidence type="ECO:0000313" key="3">
    <source>
        <dbReference type="Proteomes" id="UP000028549"/>
    </source>
</evidence>
<dbReference type="PANTHER" id="PTHR43279:SF1">
    <property type="entry name" value="CATECHOL-2,3-DIOXYGENASE"/>
    <property type="match status" value="1"/>
</dbReference>
<dbReference type="CDD" id="cd16359">
    <property type="entry name" value="VOC_BsCatE_like_C"/>
    <property type="match status" value="1"/>
</dbReference>
<evidence type="ECO:0000313" key="2">
    <source>
        <dbReference type="EMBL" id="KEZ53561.1"/>
    </source>
</evidence>
<dbReference type="InterPro" id="IPR029068">
    <property type="entry name" value="Glyas_Bleomycin-R_OHBP_Dase"/>
</dbReference>
<dbReference type="InterPro" id="IPR004360">
    <property type="entry name" value="Glyas_Fos-R_dOase_dom"/>
</dbReference>
<proteinExistence type="predicted"/>
<dbReference type="Gene3D" id="3.10.180.10">
    <property type="entry name" value="2,3-Dihydroxybiphenyl 1,2-Dioxygenase, domain 1"/>
    <property type="match status" value="2"/>
</dbReference>
<name>A0A084H1U9_METID</name>
<dbReference type="PROSITE" id="PS51819">
    <property type="entry name" value="VOC"/>
    <property type="match status" value="2"/>
</dbReference>
<gene>
    <name evidence="2" type="ORF">GS18_0200790</name>
</gene>
<dbReference type="SUPFAM" id="SSF54593">
    <property type="entry name" value="Glyoxalase/Bleomycin resistance protein/Dihydroxybiphenyl dioxygenase"/>
    <property type="match status" value="2"/>
</dbReference>
<feature type="domain" description="VOC" evidence="1">
    <location>
        <begin position="168"/>
        <end position="282"/>
    </location>
</feature>
<comment type="caution">
    <text evidence="2">The sequence shown here is derived from an EMBL/GenBank/DDBJ whole genome shotgun (WGS) entry which is preliminary data.</text>
</comment>
<dbReference type="OrthoDB" id="9792626at2"/>
<dbReference type="EMBL" id="JNVC02000001">
    <property type="protein sequence ID" value="KEZ53561.1"/>
    <property type="molecule type" value="Genomic_DNA"/>
</dbReference>
<accession>A0A084H1U9</accession>
<keyword evidence="3" id="KW-1185">Reference proteome</keyword>
<evidence type="ECO:0000259" key="1">
    <source>
        <dbReference type="PROSITE" id="PS51819"/>
    </source>
</evidence>